<accession>A0ABX6W7D2</accession>
<dbReference type="EMBL" id="CP065050">
    <property type="protein sequence ID" value="QPI56301.1"/>
    <property type="molecule type" value="Genomic_DNA"/>
</dbReference>
<keyword evidence="2" id="KW-1185">Reference proteome</keyword>
<protein>
    <submittedName>
        <fullName evidence="1">Uncharacterized protein</fullName>
    </submittedName>
</protein>
<proteinExistence type="predicted"/>
<name>A0ABX6W7D2_STRMQ</name>
<evidence type="ECO:0000313" key="1">
    <source>
        <dbReference type="EMBL" id="QPI56301.1"/>
    </source>
</evidence>
<gene>
    <name evidence="1" type="ORF">I1A49_16355</name>
</gene>
<reference evidence="1 2" key="1">
    <citation type="submission" date="2020-11" db="EMBL/GenBank/DDBJ databases">
        <title>Complete genome sequence unveiled secondary metabolic potentials in Streptomyces solisilvae HNM0141.</title>
        <authorList>
            <person name="Huang X."/>
        </authorList>
    </citation>
    <scope>NUCLEOTIDE SEQUENCE [LARGE SCALE GENOMIC DNA]</scope>
    <source>
        <strain evidence="1 2">HNM0141</strain>
    </source>
</reference>
<evidence type="ECO:0000313" key="2">
    <source>
        <dbReference type="Proteomes" id="UP000663421"/>
    </source>
</evidence>
<dbReference type="Proteomes" id="UP000663421">
    <property type="component" value="Chromosome"/>
</dbReference>
<sequence length="127" mass="13852">MNALVMDIIREIGIEECIANMEAVAAKKGDESAPVVEDVAPEIEILTPEGPDQEGDGYYVTVRDGDRAGLLLGPYATQGEALNNLDRARSFVLDNVPYSVFYAYGTCRVRGYGRKLSPGRLNERIGL</sequence>
<organism evidence="1 2">
    <name type="scientific">Streptomyces malaysiensis</name>
    <dbReference type="NCBI Taxonomy" id="92644"/>
    <lineage>
        <taxon>Bacteria</taxon>
        <taxon>Bacillati</taxon>
        <taxon>Actinomycetota</taxon>
        <taxon>Actinomycetes</taxon>
        <taxon>Kitasatosporales</taxon>
        <taxon>Streptomycetaceae</taxon>
        <taxon>Streptomyces</taxon>
        <taxon>Streptomyces violaceusniger group</taxon>
    </lineage>
</organism>